<dbReference type="AlphaFoldDB" id="A0A554LH05"/>
<evidence type="ECO:0000313" key="4">
    <source>
        <dbReference type="EMBL" id="TSC92117.1"/>
    </source>
</evidence>
<evidence type="ECO:0000259" key="3">
    <source>
        <dbReference type="Pfam" id="PF01551"/>
    </source>
</evidence>
<dbReference type="Gene3D" id="6.10.250.3150">
    <property type="match status" value="1"/>
</dbReference>
<dbReference type="SUPFAM" id="SSF51261">
    <property type="entry name" value="Duplicated hybrid motif"/>
    <property type="match status" value="1"/>
</dbReference>
<dbReference type="PANTHER" id="PTHR21666">
    <property type="entry name" value="PEPTIDASE-RELATED"/>
    <property type="match status" value="1"/>
</dbReference>
<dbReference type="InterPro" id="IPR011055">
    <property type="entry name" value="Dup_hybrid_motif"/>
</dbReference>
<feature type="coiled-coil region" evidence="1">
    <location>
        <begin position="195"/>
        <end position="264"/>
    </location>
</feature>
<reference evidence="4 5" key="1">
    <citation type="submission" date="2017-07" db="EMBL/GenBank/DDBJ databases">
        <title>Mechanisms for carbon and nitrogen cycling indicate functional differentiation within the Candidate Phyla Radiation.</title>
        <authorList>
            <person name="Danczak R.E."/>
            <person name="Johnston M.D."/>
            <person name="Kenah C."/>
            <person name="Slattery M."/>
            <person name="Wrighton K.C."/>
            <person name="Wilkins M.J."/>
        </authorList>
    </citation>
    <scope>NUCLEOTIDE SEQUENCE [LARGE SCALE GENOMIC DNA]</scope>
    <source>
        <strain evidence="4">Licking1014_85</strain>
    </source>
</reference>
<dbReference type="CDD" id="cd12797">
    <property type="entry name" value="M23_peptidase"/>
    <property type="match status" value="1"/>
</dbReference>
<protein>
    <submittedName>
        <fullName evidence="4">Peptidase M23</fullName>
    </submittedName>
</protein>
<sequence>MAINGWFDNRIYFDIFIIKKIFKNMNQKSKVNFFYIICIIILFLIPVRINAVSLTDLTNQLKSLQEKRQQLTNEILTNKKKAKEKKAEADRLLTEIKKIESSIVNTQNKIDELQGNIDTTQGDIDAKTKNIVEKENELAIQVNNQNSTIKTIYQNSTSSNTTIQLLSSNSISEAVDRTAYFSALENRIMENISYITATKDTLNAQKAELSKKKEELGSLKKQQEQYKYGLSQQKTAKNNLLKNVRIQQAEYEKLTEEAKKAYLDVNSELFKLQAAAQTKYKRDGNKKVGNINFSWPVTGPITAVFGEATPIQSFHTGLDVDCAIGDPLYAAADGDVTYASGNSRYGYGLYVTINHGSGIATLYGHASGFAVDTGDNVKKGDLVAYCGNTGFAVAFAGGDGSHLHFEVREDGIPVNPSIYLP</sequence>
<feature type="transmembrane region" description="Helical" evidence="2">
    <location>
        <begin position="31"/>
        <end position="49"/>
    </location>
</feature>
<dbReference type="Pfam" id="PF01551">
    <property type="entry name" value="Peptidase_M23"/>
    <property type="match status" value="1"/>
</dbReference>
<organism evidence="4 5">
    <name type="scientific">Candidatus Berkelbacteria bacterium Licking1014_85</name>
    <dbReference type="NCBI Taxonomy" id="2017148"/>
    <lineage>
        <taxon>Bacteria</taxon>
        <taxon>Candidatus Berkelbacteria</taxon>
    </lineage>
</organism>
<accession>A0A554LH05</accession>
<keyword evidence="2" id="KW-0812">Transmembrane</keyword>
<dbReference type="InterPro" id="IPR016047">
    <property type="entry name" value="M23ase_b-sheet_dom"/>
</dbReference>
<dbReference type="Proteomes" id="UP000315589">
    <property type="component" value="Unassembled WGS sequence"/>
</dbReference>
<dbReference type="GO" id="GO:0004222">
    <property type="term" value="F:metalloendopeptidase activity"/>
    <property type="evidence" value="ECO:0007669"/>
    <property type="project" value="TreeGrafter"/>
</dbReference>
<dbReference type="PANTHER" id="PTHR21666:SF270">
    <property type="entry name" value="MUREIN HYDROLASE ACTIVATOR ENVC"/>
    <property type="match status" value="1"/>
</dbReference>
<evidence type="ECO:0000313" key="5">
    <source>
        <dbReference type="Proteomes" id="UP000315589"/>
    </source>
</evidence>
<keyword evidence="2" id="KW-1133">Transmembrane helix</keyword>
<evidence type="ECO:0000256" key="1">
    <source>
        <dbReference type="SAM" id="Coils"/>
    </source>
</evidence>
<comment type="caution">
    <text evidence="4">The sequence shown here is derived from an EMBL/GenBank/DDBJ whole genome shotgun (WGS) entry which is preliminary data.</text>
</comment>
<feature type="coiled-coil region" evidence="1">
    <location>
        <begin position="54"/>
        <end position="137"/>
    </location>
</feature>
<evidence type="ECO:0000256" key="2">
    <source>
        <dbReference type="SAM" id="Phobius"/>
    </source>
</evidence>
<dbReference type="Gene3D" id="2.70.70.10">
    <property type="entry name" value="Glucose Permease (Domain IIA)"/>
    <property type="match status" value="1"/>
</dbReference>
<proteinExistence type="predicted"/>
<dbReference type="InterPro" id="IPR050570">
    <property type="entry name" value="Cell_wall_metabolism_enzyme"/>
</dbReference>
<dbReference type="EMBL" id="VMGI01000089">
    <property type="protein sequence ID" value="TSC92117.1"/>
    <property type="molecule type" value="Genomic_DNA"/>
</dbReference>
<keyword evidence="1" id="KW-0175">Coiled coil</keyword>
<feature type="domain" description="M23ase beta-sheet core" evidence="3">
    <location>
        <begin position="314"/>
        <end position="416"/>
    </location>
</feature>
<gene>
    <name evidence="4" type="ORF">CEN91_565</name>
</gene>
<name>A0A554LH05_9BACT</name>
<keyword evidence="2" id="KW-0472">Membrane</keyword>